<evidence type="ECO:0000313" key="3">
    <source>
        <dbReference type="Proteomes" id="UP000186601"/>
    </source>
</evidence>
<name>A0A2R6NL68_9APHY</name>
<comment type="caution">
    <text evidence="2">The sequence shown here is derived from an EMBL/GenBank/DDBJ whole genome shotgun (WGS) entry which is preliminary data.</text>
</comment>
<dbReference type="OrthoDB" id="2746753at2759"/>
<keyword evidence="3" id="KW-1185">Reference proteome</keyword>
<dbReference type="EMBL" id="MLYV02001116">
    <property type="protein sequence ID" value="PSR73051.1"/>
    <property type="molecule type" value="Genomic_DNA"/>
</dbReference>
<dbReference type="Proteomes" id="UP000186601">
    <property type="component" value="Unassembled WGS sequence"/>
</dbReference>
<keyword evidence="1" id="KW-0472">Membrane</keyword>
<evidence type="ECO:0000313" key="2">
    <source>
        <dbReference type="EMBL" id="PSR73051.1"/>
    </source>
</evidence>
<gene>
    <name evidence="2" type="ORF">PHLCEN_2v11073</name>
</gene>
<feature type="transmembrane region" description="Helical" evidence="1">
    <location>
        <begin position="71"/>
        <end position="97"/>
    </location>
</feature>
<dbReference type="AlphaFoldDB" id="A0A2R6NL68"/>
<reference evidence="2 3" key="1">
    <citation type="submission" date="2018-02" db="EMBL/GenBank/DDBJ databases">
        <title>Genome sequence of the basidiomycete white-rot fungus Phlebia centrifuga.</title>
        <authorList>
            <person name="Granchi Z."/>
            <person name="Peng M."/>
            <person name="de Vries R.P."/>
            <person name="Hilden K."/>
            <person name="Makela M.R."/>
            <person name="Grigoriev I."/>
            <person name="Riley R."/>
        </authorList>
    </citation>
    <scope>NUCLEOTIDE SEQUENCE [LARGE SCALE GENOMIC DNA]</scope>
    <source>
        <strain evidence="2 3">FBCC195</strain>
    </source>
</reference>
<sequence length="128" mass="14163">MAWQRKPTGATWLFMINRYLMLVTGVLGGPFPGLEVRLPWMSSHHQHGAVVDTSNSCAGVFVVAALMFSQFIVFATALGTRLALIVADLLVVVLTWVKTWETRRLASEAGIQVPLITLLLRDGTVYFM</sequence>
<keyword evidence="1" id="KW-0812">Transmembrane</keyword>
<feature type="transmembrane region" description="Helical" evidence="1">
    <location>
        <begin position="12"/>
        <end position="31"/>
    </location>
</feature>
<keyword evidence="1" id="KW-1133">Transmembrane helix</keyword>
<evidence type="ECO:0000256" key="1">
    <source>
        <dbReference type="SAM" id="Phobius"/>
    </source>
</evidence>
<proteinExistence type="predicted"/>
<accession>A0A2R6NL68</accession>
<organism evidence="2 3">
    <name type="scientific">Hermanssonia centrifuga</name>
    <dbReference type="NCBI Taxonomy" id="98765"/>
    <lineage>
        <taxon>Eukaryota</taxon>
        <taxon>Fungi</taxon>
        <taxon>Dikarya</taxon>
        <taxon>Basidiomycota</taxon>
        <taxon>Agaricomycotina</taxon>
        <taxon>Agaricomycetes</taxon>
        <taxon>Polyporales</taxon>
        <taxon>Meruliaceae</taxon>
        <taxon>Hermanssonia</taxon>
    </lineage>
</organism>
<protein>
    <submittedName>
        <fullName evidence="2">Uncharacterized protein</fullName>
    </submittedName>
</protein>